<reference evidence="2 3" key="1">
    <citation type="submission" date="2016-04" db="EMBL/GenBank/DDBJ databases">
        <authorList>
            <person name="Evans L.H."/>
            <person name="Alamgir A."/>
            <person name="Owens N."/>
            <person name="Weber N.D."/>
            <person name="Virtaneva K."/>
            <person name="Barbian K."/>
            <person name="Babar A."/>
            <person name="Rosenke K."/>
        </authorList>
    </citation>
    <scope>NUCLEOTIDE SEQUENCE [LARGE SCALE GENOMIC DNA]</scope>
    <source>
        <strain evidence="2">NIES-2108</strain>
    </source>
</reference>
<dbReference type="InterPro" id="IPR007111">
    <property type="entry name" value="NACHT_NTPase"/>
</dbReference>
<dbReference type="InterPro" id="IPR027417">
    <property type="entry name" value="P-loop_NTPase"/>
</dbReference>
<dbReference type="Gene3D" id="3.40.50.300">
    <property type="entry name" value="P-loop containing nucleotide triphosphate hydrolases"/>
    <property type="match status" value="1"/>
</dbReference>
<gene>
    <name evidence="2" type="ORF">A6769_39685</name>
</gene>
<dbReference type="AlphaFoldDB" id="A0A367RY65"/>
<name>A0A367RY65_NOSPU</name>
<accession>A0A367RY65</accession>
<evidence type="ECO:0000313" key="2">
    <source>
        <dbReference type="EMBL" id="RCJ40634.1"/>
    </source>
</evidence>
<feature type="domain" description="NACHT" evidence="1">
    <location>
        <begin position="8"/>
        <end position="186"/>
    </location>
</feature>
<sequence>MQEVYYTRVVVIGGPGKGKSTLGQQLAQVHRAKLIGKKDYQSKKPKTVRIPFRIVLKHFAQWLAKKPDLDSLEAYIAERMGVLTSRTNLVSAKDIQDILCCRPCLLILDGLDEVGITELQEKMLIRIKNFLSVAESLNADLMVVGSSRPKEFDKQYKSYFNSKEFLHLELVDMSAQKVNEYADKWVLAKKIKDEEKQRIISTLEECQQDTNTSVLLTSPLYVTIILLIIKNRGRPPSQKEDLFNKYWEIIFAREQSKDKGIIKSDESLLFGLHSYLYQFYMKLHIIEKTNLIN</sequence>
<protein>
    <recommendedName>
        <fullName evidence="1">NACHT domain-containing protein</fullName>
    </recommendedName>
</protein>
<evidence type="ECO:0000259" key="1">
    <source>
        <dbReference type="Pfam" id="PF05729"/>
    </source>
</evidence>
<dbReference type="Pfam" id="PF05729">
    <property type="entry name" value="NACHT"/>
    <property type="match status" value="1"/>
</dbReference>
<organism evidence="2 3">
    <name type="scientific">Nostoc punctiforme NIES-2108</name>
    <dbReference type="NCBI Taxonomy" id="1356359"/>
    <lineage>
        <taxon>Bacteria</taxon>
        <taxon>Bacillati</taxon>
        <taxon>Cyanobacteriota</taxon>
        <taxon>Cyanophyceae</taxon>
        <taxon>Nostocales</taxon>
        <taxon>Nostocaceae</taxon>
        <taxon>Nostoc</taxon>
    </lineage>
</organism>
<dbReference type="SUPFAM" id="SSF52540">
    <property type="entry name" value="P-loop containing nucleoside triphosphate hydrolases"/>
    <property type="match status" value="1"/>
</dbReference>
<evidence type="ECO:0000313" key="3">
    <source>
        <dbReference type="Proteomes" id="UP000252085"/>
    </source>
</evidence>
<proteinExistence type="predicted"/>
<comment type="caution">
    <text evidence="2">The sequence shown here is derived from an EMBL/GenBank/DDBJ whole genome shotgun (WGS) entry which is preliminary data.</text>
</comment>
<dbReference type="Proteomes" id="UP000252085">
    <property type="component" value="Unassembled WGS sequence"/>
</dbReference>
<dbReference type="EMBL" id="LXQE01000068">
    <property type="protein sequence ID" value="RCJ40634.1"/>
    <property type="molecule type" value="Genomic_DNA"/>
</dbReference>